<comment type="caution">
    <text evidence="3">The sequence shown here is derived from an EMBL/GenBank/DDBJ whole genome shotgun (WGS) entry which is preliminary data.</text>
</comment>
<feature type="compositionally biased region" description="Basic and acidic residues" evidence="1">
    <location>
        <begin position="44"/>
        <end position="61"/>
    </location>
</feature>
<dbReference type="OrthoDB" id="4277458at2"/>
<evidence type="ECO:0000256" key="1">
    <source>
        <dbReference type="SAM" id="MobiDB-lite"/>
    </source>
</evidence>
<dbReference type="InterPro" id="IPR022062">
    <property type="entry name" value="DUF3618"/>
</dbReference>
<accession>A0A367F9B5</accession>
<dbReference type="AlphaFoldDB" id="A0A367F9B5"/>
<dbReference type="EMBL" id="QOIL01000020">
    <property type="protein sequence ID" value="RCG26277.1"/>
    <property type="molecule type" value="Genomic_DNA"/>
</dbReference>
<reference evidence="3 4" key="1">
    <citation type="submission" date="2018-06" db="EMBL/GenBank/DDBJ databases">
        <title>Sphaerisporangium craniellae sp. nov., isolated from a marine sponge in the South China Sea.</title>
        <authorList>
            <person name="Li L."/>
        </authorList>
    </citation>
    <scope>NUCLEOTIDE SEQUENCE [LARGE SCALE GENOMIC DNA]</scope>
    <source>
        <strain evidence="3 4">CCTCC AA 208026</strain>
    </source>
</reference>
<name>A0A367F9B5_9ACTN</name>
<gene>
    <name evidence="3" type="ORF">DQ384_30140</name>
</gene>
<feature type="region of interest" description="Disordered" evidence="1">
    <location>
        <begin position="1"/>
        <end position="61"/>
    </location>
</feature>
<protein>
    <submittedName>
        <fullName evidence="3">DUF3618 domain-containing protein</fullName>
    </submittedName>
</protein>
<evidence type="ECO:0000313" key="4">
    <source>
        <dbReference type="Proteomes" id="UP000253094"/>
    </source>
</evidence>
<keyword evidence="4" id="KW-1185">Reference proteome</keyword>
<keyword evidence="2" id="KW-1133">Transmembrane helix</keyword>
<feature type="transmembrane region" description="Helical" evidence="2">
    <location>
        <begin position="146"/>
        <end position="164"/>
    </location>
</feature>
<organism evidence="3 4">
    <name type="scientific">Sphaerisporangium album</name>
    <dbReference type="NCBI Taxonomy" id="509200"/>
    <lineage>
        <taxon>Bacteria</taxon>
        <taxon>Bacillati</taxon>
        <taxon>Actinomycetota</taxon>
        <taxon>Actinomycetes</taxon>
        <taxon>Streptosporangiales</taxon>
        <taxon>Streptosporangiaceae</taxon>
        <taxon>Sphaerisporangium</taxon>
    </lineage>
</organism>
<evidence type="ECO:0000256" key="2">
    <source>
        <dbReference type="SAM" id="Phobius"/>
    </source>
</evidence>
<sequence>MGQSLNVPQVHAPPKPYVKPVVSHGRGDPLAGLSESSLGPRPEAPPEHPHQEYAHHPPVHWSEEDRLRDEIYRTREELGLTVEALAQKVDVKARARRTMAATRQKASGMADRLRGANAERAGTAAMPGTVKSVAYRVTDEARRRPAVLIAVGAATMIGVGWVNLTRRRPPAGLRRRYR</sequence>
<dbReference type="Proteomes" id="UP000253094">
    <property type="component" value="Unassembled WGS sequence"/>
</dbReference>
<dbReference type="Pfam" id="PF12277">
    <property type="entry name" value="DUF3618"/>
    <property type="match status" value="1"/>
</dbReference>
<evidence type="ECO:0000313" key="3">
    <source>
        <dbReference type="EMBL" id="RCG26277.1"/>
    </source>
</evidence>
<proteinExistence type="predicted"/>
<keyword evidence="2" id="KW-0472">Membrane</keyword>
<keyword evidence="2" id="KW-0812">Transmembrane</keyword>